<name>A0A367ZM35_9BACT</name>
<reference evidence="2 3" key="1">
    <citation type="submission" date="2018-05" db="EMBL/GenBank/DDBJ databases">
        <title>A metagenomic window into the 2 km-deep terrestrial subsurface aquifer revealed taxonomically and functionally diverse microbial community comprising novel uncultured bacterial lineages.</title>
        <authorList>
            <person name="Kadnikov V.V."/>
            <person name="Mardanov A.V."/>
            <person name="Beletsky A.V."/>
            <person name="Banks D."/>
            <person name="Pimenov N.V."/>
            <person name="Frank Y.A."/>
            <person name="Karnachuk O.V."/>
            <person name="Ravin N.V."/>
        </authorList>
    </citation>
    <scope>NUCLEOTIDE SEQUENCE [LARGE SCALE GENOMIC DNA]</scope>
    <source>
        <strain evidence="2">BY5</strain>
    </source>
</reference>
<accession>A0A367ZM35</accession>
<dbReference type="EMBL" id="QOQW01000015">
    <property type="protein sequence ID" value="RCK79184.1"/>
    <property type="molecule type" value="Genomic_DNA"/>
</dbReference>
<evidence type="ECO:0000313" key="3">
    <source>
        <dbReference type="Proteomes" id="UP000252355"/>
    </source>
</evidence>
<dbReference type="InterPro" id="IPR038726">
    <property type="entry name" value="PDDEXK_AddAB-type"/>
</dbReference>
<feature type="domain" description="PD-(D/E)XK endonuclease-like" evidence="1">
    <location>
        <begin position="9"/>
        <end position="305"/>
    </location>
</feature>
<dbReference type="Proteomes" id="UP000252355">
    <property type="component" value="Unassembled WGS sequence"/>
</dbReference>
<dbReference type="SUPFAM" id="SSF52980">
    <property type="entry name" value="Restriction endonuclease-like"/>
    <property type="match status" value="1"/>
</dbReference>
<dbReference type="Pfam" id="PF12705">
    <property type="entry name" value="PDDEXK_1"/>
    <property type="match status" value="1"/>
</dbReference>
<dbReference type="InterPro" id="IPR011335">
    <property type="entry name" value="Restrct_endonuc-II-like"/>
</dbReference>
<sequence length="338" mass="39180">MEAKTTTTYSMWSLFRNCRKACEWRYIQELVPLERDHNLAFGTVIHKCLEIWHGGRDLGPVLDFIDRTYANRAQEEEQKRDWHLAAAMMKGYAACYASEEFDVVALEKTFEGSIVNPATGASSRSFVLAGKVDGVVRIGDEHFLIEHKTASQVDADYLERLWTDFQIVLYSRYVEQTLGIRIAGVLYNILVKARLQQGRGETEAEFEARRADLIAKSKTGKSSAKRRLPESDDEFQTRLAAKYTEPGMFHREMLYLSRDRFETLQSELWELTQAFLDARRRGVFYQNTAFCFHYRRSCAYFPLCRADGSTNVIENFYRKVPPHEELRDETSFEEASAF</sequence>
<dbReference type="AlphaFoldDB" id="A0A367ZM35"/>
<evidence type="ECO:0000259" key="1">
    <source>
        <dbReference type="Pfam" id="PF12705"/>
    </source>
</evidence>
<comment type="caution">
    <text evidence="2">The sequence shown here is derived from an EMBL/GenBank/DDBJ whole genome shotgun (WGS) entry which is preliminary data.</text>
</comment>
<gene>
    <name evidence="2" type="ORF">OZSIB_0298</name>
</gene>
<organism evidence="2 3">
    <name type="scientific">Candidatus Ozemobacter sibiricus</name>
    <dbReference type="NCBI Taxonomy" id="2268124"/>
    <lineage>
        <taxon>Bacteria</taxon>
        <taxon>Candidatus Ozemobacteria</taxon>
        <taxon>Candidatus Ozemobacterales</taxon>
        <taxon>Candidatus Ozemobacteraceae</taxon>
        <taxon>Candidatus Ozemobacter</taxon>
    </lineage>
</organism>
<evidence type="ECO:0000313" key="2">
    <source>
        <dbReference type="EMBL" id="RCK79184.1"/>
    </source>
</evidence>
<protein>
    <recommendedName>
        <fullName evidence="1">PD-(D/E)XK endonuclease-like domain-containing protein</fullName>
    </recommendedName>
</protein>
<proteinExistence type="predicted"/>